<evidence type="ECO:0000313" key="4">
    <source>
        <dbReference type="Proteomes" id="UP000622547"/>
    </source>
</evidence>
<dbReference type="Gene3D" id="3.90.550.10">
    <property type="entry name" value="Spore Coat Polysaccharide Biosynthesis Protein SpsA, Chain A"/>
    <property type="match status" value="1"/>
</dbReference>
<dbReference type="Proteomes" id="UP000622547">
    <property type="component" value="Unassembled WGS sequence"/>
</dbReference>
<organism evidence="3 4">
    <name type="scientific">Planotetraspora phitsanulokensis</name>
    <dbReference type="NCBI Taxonomy" id="575192"/>
    <lineage>
        <taxon>Bacteria</taxon>
        <taxon>Bacillati</taxon>
        <taxon>Actinomycetota</taxon>
        <taxon>Actinomycetes</taxon>
        <taxon>Streptosporangiales</taxon>
        <taxon>Streptosporangiaceae</taxon>
        <taxon>Planotetraspora</taxon>
    </lineage>
</organism>
<evidence type="ECO:0000259" key="2">
    <source>
        <dbReference type="Pfam" id="PF22181"/>
    </source>
</evidence>
<evidence type="ECO:0000259" key="1">
    <source>
        <dbReference type="Pfam" id="PF00535"/>
    </source>
</evidence>
<dbReference type="AlphaFoldDB" id="A0A8J3U2X5"/>
<dbReference type="InterPro" id="IPR054028">
    <property type="entry name" value="TarS/TarP_linker"/>
</dbReference>
<feature type="domain" description="TarS/TarP linker" evidence="2">
    <location>
        <begin position="213"/>
        <end position="312"/>
    </location>
</feature>
<proteinExistence type="predicted"/>
<dbReference type="CDD" id="cd00761">
    <property type="entry name" value="Glyco_tranf_GTA_type"/>
    <property type="match status" value="1"/>
</dbReference>
<dbReference type="InterPro" id="IPR001173">
    <property type="entry name" value="Glyco_trans_2-like"/>
</dbReference>
<reference evidence="3 4" key="1">
    <citation type="submission" date="2021-01" db="EMBL/GenBank/DDBJ databases">
        <title>Whole genome shotgun sequence of Planotetraspora phitsanulokensis NBRC 104273.</title>
        <authorList>
            <person name="Komaki H."/>
            <person name="Tamura T."/>
        </authorList>
    </citation>
    <scope>NUCLEOTIDE SEQUENCE [LARGE SCALE GENOMIC DNA]</scope>
    <source>
        <strain evidence="3 4">NBRC 104273</strain>
    </source>
</reference>
<dbReference type="PANTHER" id="PTHR43685">
    <property type="entry name" value="GLYCOSYLTRANSFERASE"/>
    <property type="match status" value="1"/>
</dbReference>
<sequence length="641" mass="70004">MGVKVSVVVPVFNPGPADDAFGACVRSLLEQSLPPEEYEVIFADDGSTDGAPGRLDAIAVNRPNVRVLHLDHSGSLARARNVGLSAARGDYVYLMNQHDRLEPAALEHMYGMAVETDADVLVGRVVDGGPPLSAFAGNQPRADVLRDHLLALPTAHKLFNREFVEACQLRFPERPLSEPSFVTRAYLAAKVVAILAEEICCHLGPVEDESPDPGALYDGLHAILDVVDAHTGPGRQRDRIYAHWYRVLGLRRLGGSRFLAAPDDERTILFSLMYRLTVERFPPALDAYLPVHLRARVALLRHGRLQTLVELAAASQGTRLRAELRDVRWEQSVLALDLGVEIVRADGSPLWFREEGGRLFWTPTVPMDGLLDQETADVTDAAAKARMEVYIRDAETGVMYFLPVTSTVDRDAVGDQVRVRASGEARLDVGSAALGRPLRTGIWEVHVRMRGVHPCRTRVARPDAPVNCAGVLAEDPRRLVVPCWSERGELGVCVEPKSFPESIALVSSRASVARQERHVFVVVPVPYVPPSGGPPAELVLREGDGHGRSMTVPALVEPGIPGRLAGQLIAKVPVSRTRGDDSIGPGSWRPSLRIDEKDVDLLFGLAVGRGGQVRVLPAGTRPAPSLLRRVARRVLRYRPSR</sequence>
<dbReference type="PANTHER" id="PTHR43685:SF2">
    <property type="entry name" value="GLYCOSYLTRANSFERASE 2-LIKE DOMAIN-CONTAINING PROTEIN"/>
    <property type="match status" value="1"/>
</dbReference>
<dbReference type="InterPro" id="IPR029044">
    <property type="entry name" value="Nucleotide-diphossugar_trans"/>
</dbReference>
<protein>
    <submittedName>
        <fullName evidence="3">Uncharacterized protein</fullName>
    </submittedName>
</protein>
<gene>
    <name evidence="3" type="ORF">Pph01_22430</name>
</gene>
<feature type="domain" description="Glycosyltransferase 2-like" evidence="1">
    <location>
        <begin position="6"/>
        <end position="129"/>
    </location>
</feature>
<dbReference type="EMBL" id="BOOP01000008">
    <property type="protein sequence ID" value="GII37240.1"/>
    <property type="molecule type" value="Genomic_DNA"/>
</dbReference>
<dbReference type="InterPro" id="IPR050834">
    <property type="entry name" value="Glycosyltransf_2"/>
</dbReference>
<name>A0A8J3U2X5_9ACTN</name>
<evidence type="ECO:0000313" key="3">
    <source>
        <dbReference type="EMBL" id="GII37240.1"/>
    </source>
</evidence>
<keyword evidence="4" id="KW-1185">Reference proteome</keyword>
<dbReference type="SUPFAM" id="SSF53448">
    <property type="entry name" value="Nucleotide-diphospho-sugar transferases"/>
    <property type="match status" value="1"/>
</dbReference>
<dbReference type="Pfam" id="PF00535">
    <property type="entry name" value="Glycos_transf_2"/>
    <property type="match status" value="1"/>
</dbReference>
<dbReference type="RefSeq" id="WP_204072926.1">
    <property type="nucleotide sequence ID" value="NZ_BAABHI010000037.1"/>
</dbReference>
<accession>A0A8J3U2X5</accession>
<dbReference type="Pfam" id="PF22181">
    <property type="entry name" value="TarS_linker"/>
    <property type="match status" value="1"/>
</dbReference>
<comment type="caution">
    <text evidence="3">The sequence shown here is derived from an EMBL/GenBank/DDBJ whole genome shotgun (WGS) entry which is preliminary data.</text>
</comment>